<keyword evidence="6" id="KW-1185">Reference proteome</keyword>
<keyword evidence="3" id="KW-0804">Transcription</keyword>
<organism evidence="5 6">
    <name type="scientific">Brevibacillus borstelensis AK1</name>
    <dbReference type="NCBI Taxonomy" id="1300222"/>
    <lineage>
        <taxon>Bacteria</taxon>
        <taxon>Bacillati</taxon>
        <taxon>Bacillota</taxon>
        <taxon>Bacilli</taxon>
        <taxon>Bacillales</taxon>
        <taxon>Paenibacillaceae</taxon>
        <taxon>Brevibacillus</taxon>
    </lineage>
</organism>
<dbReference type="OrthoDB" id="5327581at2"/>
<dbReference type="PANTHER" id="PTHR42756:SF1">
    <property type="entry name" value="TRANSCRIPTIONAL REPRESSOR OF EMRAB OPERON"/>
    <property type="match status" value="1"/>
</dbReference>
<evidence type="ECO:0000259" key="4">
    <source>
        <dbReference type="PROSITE" id="PS50995"/>
    </source>
</evidence>
<dbReference type="GO" id="GO:0003677">
    <property type="term" value="F:DNA binding"/>
    <property type="evidence" value="ECO:0007669"/>
    <property type="project" value="UniProtKB-KW"/>
</dbReference>
<dbReference type="InterPro" id="IPR023187">
    <property type="entry name" value="Tscrpt_reg_MarR-type_CS"/>
</dbReference>
<dbReference type="Gene3D" id="1.10.10.10">
    <property type="entry name" value="Winged helix-like DNA-binding domain superfamily/Winged helix DNA-binding domain"/>
    <property type="match status" value="1"/>
</dbReference>
<dbReference type="InterPro" id="IPR036390">
    <property type="entry name" value="WH_DNA-bd_sf"/>
</dbReference>
<evidence type="ECO:0000256" key="3">
    <source>
        <dbReference type="ARBA" id="ARBA00023163"/>
    </source>
</evidence>
<dbReference type="GO" id="GO:0003700">
    <property type="term" value="F:DNA-binding transcription factor activity"/>
    <property type="evidence" value="ECO:0007669"/>
    <property type="project" value="InterPro"/>
</dbReference>
<evidence type="ECO:0000313" key="6">
    <source>
        <dbReference type="Proteomes" id="UP000012081"/>
    </source>
</evidence>
<dbReference type="AlphaFoldDB" id="M8DXV2"/>
<dbReference type="Pfam" id="PF01047">
    <property type="entry name" value="MarR"/>
    <property type="match status" value="1"/>
</dbReference>
<dbReference type="PROSITE" id="PS50995">
    <property type="entry name" value="HTH_MARR_2"/>
    <property type="match status" value="1"/>
</dbReference>
<proteinExistence type="predicted"/>
<dbReference type="PROSITE" id="PS01117">
    <property type="entry name" value="HTH_MARR_1"/>
    <property type="match status" value="1"/>
</dbReference>
<evidence type="ECO:0000256" key="2">
    <source>
        <dbReference type="ARBA" id="ARBA00023125"/>
    </source>
</evidence>
<dbReference type="RefSeq" id="WP_003389443.1">
    <property type="nucleotide sequence ID" value="NZ_APBN01000006.1"/>
</dbReference>
<dbReference type="PRINTS" id="PR00598">
    <property type="entry name" value="HTHMARR"/>
</dbReference>
<evidence type="ECO:0000256" key="1">
    <source>
        <dbReference type="ARBA" id="ARBA00023015"/>
    </source>
</evidence>
<dbReference type="PANTHER" id="PTHR42756">
    <property type="entry name" value="TRANSCRIPTIONAL REGULATOR, MARR"/>
    <property type="match status" value="1"/>
</dbReference>
<feature type="domain" description="HTH marR-type" evidence="4">
    <location>
        <begin position="7"/>
        <end position="139"/>
    </location>
</feature>
<sequence length="147" mass="16806">MVSTPHYQSIGFLLGITYRRVSHLVTIRLKELDITPEQLAVLLRLCEQDGINQKEIAIRTAKDQPTTARILDVLLRKELIEKKVSPADRRAFLIYLTEKGKSFVEQAIPLEKQAIDEMLAGIDPERLELLKDTLLTIQNNVNQVIME</sequence>
<keyword evidence="2" id="KW-0238">DNA-binding</keyword>
<keyword evidence="1" id="KW-0805">Transcription regulation</keyword>
<evidence type="ECO:0000313" key="5">
    <source>
        <dbReference type="EMBL" id="EMT51851.1"/>
    </source>
</evidence>
<dbReference type="STRING" id="1300222.I532_15951"/>
<reference evidence="5 6" key="1">
    <citation type="submission" date="2013-03" db="EMBL/GenBank/DDBJ databases">
        <title>Assembly of a new bacterial strain Brevibacillus borstelensis AK1.</title>
        <authorList>
            <person name="Rajan I."/>
            <person name="PoliReddy D."/>
            <person name="Sugumar T."/>
            <person name="Rathinam K."/>
            <person name="Alqarawi S."/>
            <person name="Khalil A.B."/>
            <person name="Sivakumar N."/>
        </authorList>
    </citation>
    <scope>NUCLEOTIDE SEQUENCE [LARGE SCALE GENOMIC DNA]</scope>
    <source>
        <strain evidence="5 6">AK1</strain>
    </source>
</reference>
<dbReference type="Proteomes" id="UP000012081">
    <property type="component" value="Unassembled WGS sequence"/>
</dbReference>
<dbReference type="EMBL" id="APBN01000006">
    <property type="protein sequence ID" value="EMT51851.1"/>
    <property type="molecule type" value="Genomic_DNA"/>
</dbReference>
<dbReference type="InterPro" id="IPR000835">
    <property type="entry name" value="HTH_MarR-typ"/>
</dbReference>
<protein>
    <submittedName>
        <fullName evidence="5">Transcriptional regulator</fullName>
    </submittedName>
</protein>
<dbReference type="SUPFAM" id="SSF46785">
    <property type="entry name" value="Winged helix' DNA-binding domain"/>
    <property type="match status" value="1"/>
</dbReference>
<dbReference type="PATRIC" id="fig|1300222.3.peg.3339"/>
<name>M8DXV2_9BACL</name>
<accession>M8DXV2</accession>
<dbReference type="InterPro" id="IPR036388">
    <property type="entry name" value="WH-like_DNA-bd_sf"/>
</dbReference>
<gene>
    <name evidence="5" type="ORF">I532_15951</name>
</gene>
<dbReference type="GeneID" id="89501826"/>
<comment type="caution">
    <text evidence="5">The sequence shown here is derived from an EMBL/GenBank/DDBJ whole genome shotgun (WGS) entry which is preliminary data.</text>
</comment>
<dbReference type="SMART" id="SM00347">
    <property type="entry name" value="HTH_MARR"/>
    <property type="match status" value="1"/>
</dbReference>